<dbReference type="PROSITE" id="PS50850">
    <property type="entry name" value="MFS"/>
    <property type="match status" value="1"/>
</dbReference>
<evidence type="ECO:0000259" key="9">
    <source>
        <dbReference type="PROSITE" id="PS50850"/>
    </source>
</evidence>
<dbReference type="PRINTS" id="PR01036">
    <property type="entry name" value="TCRTETB"/>
</dbReference>
<dbReference type="Proteomes" id="UP001597114">
    <property type="component" value="Unassembled WGS sequence"/>
</dbReference>
<sequence length="556" mass="57535">MATTDKNALSGRGWRVVLADAPGVIGQRQQIPRLIQAGHDHTEPAADSGSTSAPAPGSDREVPANPWPALWALVLGFFMILVDSTIVSVAVPAIMADQGADVDSVVWVTSAYLLAYAVPLLITGRLGDRFGPRRVYLAGLAVFTLASLWCGLASSIGELIVARVVQGLGASLMTPQTSAVVTRLLPAESRGKAMSLWGTTAGVATLVGPILGGVLIDGLGWEWIFIVNVPVGVVGFVLAARLVPELTTHVHRFDLLGVALSAVGMFLLVFGIQEGQTYEWGTITGPISVWSLIIAGLVVMGGFLVWQAHNRCEPLVSLALFRDRNFSLANIAIVPVAIAITAMQFPIIFYAQGVLGLSPTGSALLLVPMAIVSGALAPFVGRWTDRVHPSWIAGFGIVSFSAALLWLAAVIGSATPIWQLLLPVALLGVANGFVWGPIATTAMRNLPPADAGGGAGIYSTTRQVGAVLGSAGIAALIESRLEANLPAAPGGGSPEVGIGQLPEALHAGYATAMAQSLMLPAAMLLIGLIAVLAFARPRHLIRPPAAEAAAQAPAAL</sequence>
<evidence type="ECO:0000256" key="1">
    <source>
        <dbReference type="ARBA" id="ARBA00004651"/>
    </source>
</evidence>
<feature type="transmembrane region" description="Helical" evidence="8">
    <location>
        <begin position="70"/>
        <end position="93"/>
    </location>
</feature>
<keyword evidence="6 8" id="KW-0472">Membrane</keyword>
<organism evidence="10 11">
    <name type="scientific">Pseudonocardia yunnanensis</name>
    <dbReference type="NCBI Taxonomy" id="58107"/>
    <lineage>
        <taxon>Bacteria</taxon>
        <taxon>Bacillati</taxon>
        <taxon>Actinomycetota</taxon>
        <taxon>Actinomycetes</taxon>
        <taxon>Pseudonocardiales</taxon>
        <taxon>Pseudonocardiaceae</taxon>
        <taxon>Pseudonocardia</taxon>
    </lineage>
</organism>
<evidence type="ECO:0000256" key="5">
    <source>
        <dbReference type="ARBA" id="ARBA00022989"/>
    </source>
</evidence>
<dbReference type="PANTHER" id="PTHR42718">
    <property type="entry name" value="MAJOR FACILITATOR SUPERFAMILY MULTIDRUG TRANSPORTER MFSC"/>
    <property type="match status" value="1"/>
</dbReference>
<dbReference type="Pfam" id="PF07690">
    <property type="entry name" value="MFS_1"/>
    <property type="match status" value="1"/>
</dbReference>
<dbReference type="NCBIfam" id="TIGR00711">
    <property type="entry name" value="efflux_EmrB"/>
    <property type="match status" value="1"/>
</dbReference>
<accession>A0ABW4EWE2</accession>
<feature type="domain" description="Major facilitator superfamily (MFS) profile" evidence="9">
    <location>
        <begin position="69"/>
        <end position="539"/>
    </location>
</feature>
<evidence type="ECO:0000256" key="6">
    <source>
        <dbReference type="ARBA" id="ARBA00023136"/>
    </source>
</evidence>
<feature type="transmembrane region" description="Helical" evidence="8">
    <location>
        <begin position="392"/>
        <end position="411"/>
    </location>
</feature>
<dbReference type="CDD" id="cd17321">
    <property type="entry name" value="MFS_MMR_MDR_like"/>
    <property type="match status" value="1"/>
</dbReference>
<feature type="region of interest" description="Disordered" evidence="7">
    <location>
        <begin position="40"/>
        <end position="61"/>
    </location>
</feature>
<dbReference type="PANTHER" id="PTHR42718:SF42">
    <property type="entry name" value="EXPORT PROTEIN"/>
    <property type="match status" value="1"/>
</dbReference>
<comment type="subcellular location">
    <subcellularLocation>
        <location evidence="1">Cell membrane</location>
        <topology evidence="1">Multi-pass membrane protein</topology>
    </subcellularLocation>
</comment>
<feature type="transmembrane region" description="Helical" evidence="8">
    <location>
        <begin position="223"/>
        <end position="243"/>
    </location>
</feature>
<protein>
    <submittedName>
        <fullName evidence="10">DHA2 family efflux MFS transporter permease subunit</fullName>
    </submittedName>
</protein>
<evidence type="ECO:0000256" key="7">
    <source>
        <dbReference type="SAM" id="MobiDB-lite"/>
    </source>
</evidence>
<dbReference type="EMBL" id="JBHUCO010000021">
    <property type="protein sequence ID" value="MFD1519859.1"/>
    <property type="molecule type" value="Genomic_DNA"/>
</dbReference>
<feature type="transmembrane region" description="Helical" evidence="8">
    <location>
        <begin position="287"/>
        <end position="306"/>
    </location>
</feature>
<gene>
    <name evidence="10" type="ORF">ACFSJD_20355</name>
</gene>
<keyword evidence="5 8" id="KW-1133">Transmembrane helix</keyword>
<comment type="caution">
    <text evidence="10">The sequence shown here is derived from an EMBL/GenBank/DDBJ whole genome shotgun (WGS) entry which is preliminary data.</text>
</comment>
<proteinExistence type="predicted"/>
<feature type="transmembrane region" description="Helical" evidence="8">
    <location>
        <begin position="517"/>
        <end position="535"/>
    </location>
</feature>
<keyword evidence="2" id="KW-0813">Transport</keyword>
<feature type="transmembrane region" description="Helical" evidence="8">
    <location>
        <begin position="105"/>
        <end position="123"/>
    </location>
</feature>
<dbReference type="InterPro" id="IPR004638">
    <property type="entry name" value="EmrB-like"/>
</dbReference>
<feature type="transmembrane region" description="Helical" evidence="8">
    <location>
        <begin position="135"/>
        <end position="154"/>
    </location>
</feature>
<evidence type="ECO:0000313" key="10">
    <source>
        <dbReference type="EMBL" id="MFD1519859.1"/>
    </source>
</evidence>
<dbReference type="RefSeq" id="WP_344723499.1">
    <property type="nucleotide sequence ID" value="NZ_BAAAUS010000020.1"/>
</dbReference>
<dbReference type="InterPro" id="IPR036259">
    <property type="entry name" value="MFS_trans_sf"/>
</dbReference>
<feature type="transmembrane region" description="Helical" evidence="8">
    <location>
        <begin position="160"/>
        <end position="181"/>
    </location>
</feature>
<keyword evidence="11" id="KW-1185">Reference proteome</keyword>
<name>A0ABW4EWE2_9PSEU</name>
<dbReference type="Gene3D" id="1.20.1720.10">
    <property type="entry name" value="Multidrug resistance protein D"/>
    <property type="match status" value="1"/>
</dbReference>
<evidence type="ECO:0000256" key="8">
    <source>
        <dbReference type="SAM" id="Phobius"/>
    </source>
</evidence>
<evidence type="ECO:0000256" key="3">
    <source>
        <dbReference type="ARBA" id="ARBA00022475"/>
    </source>
</evidence>
<feature type="transmembrane region" description="Helical" evidence="8">
    <location>
        <begin position="255"/>
        <end position="272"/>
    </location>
</feature>
<dbReference type="SUPFAM" id="SSF103473">
    <property type="entry name" value="MFS general substrate transporter"/>
    <property type="match status" value="1"/>
</dbReference>
<reference evidence="11" key="1">
    <citation type="journal article" date="2019" name="Int. J. Syst. Evol. Microbiol.">
        <title>The Global Catalogue of Microorganisms (GCM) 10K type strain sequencing project: providing services to taxonomists for standard genome sequencing and annotation.</title>
        <authorList>
            <consortium name="The Broad Institute Genomics Platform"/>
            <consortium name="The Broad Institute Genome Sequencing Center for Infectious Disease"/>
            <person name="Wu L."/>
            <person name="Ma J."/>
        </authorList>
    </citation>
    <scope>NUCLEOTIDE SEQUENCE [LARGE SCALE GENOMIC DNA]</scope>
    <source>
        <strain evidence="11">CCM 7043</strain>
    </source>
</reference>
<feature type="transmembrane region" description="Helical" evidence="8">
    <location>
        <begin position="193"/>
        <end position="211"/>
    </location>
</feature>
<feature type="transmembrane region" description="Helical" evidence="8">
    <location>
        <begin position="417"/>
        <end position="436"/>
    </location>
</feature>
<evidence type="ECO:0000256" key="2">
    <source>
        <dbReference type="ARBA" id="ARBA00022448"/>
    </source>
</evidence>
<feature type="transmembrane region" description="Helical" evidence="8">
    <location>
        <begin position="327"/>
        <end position="351"/>
    </location>
</feature>
<keyword evidence="4 8" id="KW-0812">Transmembrane</keyword>
<feature type="transmembrane region" description="Helical" evidence="8">
    <location>
        <begin position="363"/>
        <end position="380"/>
    </location>
</feature>
<evidence type="ECO:0000313" key="11">
    <source>
        <dbReference type="Proteomes" id="UP001597114"/>
    </source>
</evidence>
<dbReference type="InterPro" id="IPR020846">
    <property type="entry name" value="MFS_dom"/>
</dbReference>
<keyword evidence="3" id="KW-1003">Cell membrane</keyword>
<dbReference type="InterPro" id="IPR011701">
    <property type="entry name" value="MFS"/>
</dbReference>
<evidence type="ECO:0000256" key="4">
    <source>
        <dbReference type="ARBA" id="ARBA00022692"/>
    </source>
</evidence>
<dbReference type="Gene3D" id="1.20.1250.20">
    <property type="entry name" value="MFS general substrate transporter like domains"/>
    <property type="match status" value="1"/>
</dbReference>